<keyword evidence="2" id="KW-1185">Reference proteome</keyword>
<dbReference type="PANTHER" id="PTHR32432:SF3">
    <property type="entry name" value="ETHANOLAMINE UTILIZATION PROTEIN EUTJ"/>
    <property type="match status" value="1"/>
</dbReference>
<protein>
    <submittedName>
        <fullName evidence="1">Pilus assembly protein PilM</fullName>
    </submittedName>
</protein>
<organism evidence="1 2">
    <name type="scientific">Rouxiella aceris</name>
    <dbReference type="NCBI Taxonomy" id="2703884"/>
    <lineage>
        <taxon>Bacteria</taxon>
        <taxon>Pseudomonadati</taxon>
        <taxon>Pseudomonadota</taxon>
        <taxon>Gammaproteobacteria</taxon>
        <taxon>Enterobacterales</taxon>
        <taxon>Yersiniaceae</taxon>
        <taxon>Rouxiella</taxon>
    </lineage>
</organism>
<sequence length="282" mass="31637">MRQLAWQVGLDIQNGYARAIAVQRRRSGWQLRHWWQQPLPQTIMRQGILHETEQLIAILSRWRACLPVRISLRICLPAQRMIQVRLPTPDNRLCEPHRSAFIRASAARQLPLAVECLAIDYRAAPGDDRQLIVTAARQQELTQWQDCLAQAGLIPEVVELMPCALQSSAHAAGLPAESLLLHRLLDGWIWASPYGLPFEFGVLDNEEAGDPARLYPRIFEDYRAHKLCNTDIYYSGICCQPLPDGMQPWSPFAAFSQMSPPLPADTGVFAVAAGLAVRPGDC</sequence>
<dbReference type="InterPro" id="IPR005883">
    <property type="entry name" value="PilM"/>
</dbReference>
<dbReference type="Proteomes" id="UP000585363">
    <property type="component" value="Unassembled WGS sequence"/>
</dbReference>
<dbReference type="Gene3D" id="3.30.1490.300">
    <property type="match status" value="1"/>
</dbReference>
<dbReference type="RefSeq" id="WP_169404161.1">
    <property type="nucleotide sequence ID" value="NZ_JAADJU010000008.1"/>
</dbReference>
<reference evidence="1 2" key="2">
    <citation type="submission" date="2020-06" db="EMBL/GenBank/DDBJ databases">
        <title>Polyphasic characterization of a Rahnella strain isolated from tree sap.</title>
        <authorList>
            <person name="Kim I.S."/>
        </authorList>
    </citation>
    <scope>NUCLEOTIDE SEQUENCE [LARGE SCALE GENOMIC DNA]</scope>
    <source>
        <strain evidence="1 2">SAP-1</strain>
    </source>
</reference>
<dbReference type="SUPFAM" id="SSF53067">
    <property type="entry name" value="Actin-like ATPase domain"/>
    <property type="match status" value="1"/>
</dbReference>
<name>A0A848MN30_9GAMM</name>
<dbReference type="PANTHER" id="PTHR32432">
    <property type="entry name" value="CELL DIVISION PROTEIN FTSA-RELATED"/>
    <property type="match status" value="1"/>
</dbReference>
<dbReference type="Gene3D" id="3.30.420.40">
    <property type="match status" value="1"/>
</dbReference>
<dbReference type="AlphaFoldDB" id="A0A848MN30"/>
<dbReference type="EMBL" id="JAADJU010000008">
    <property type="protein sequence ID" value="NMP28460.1"/>
    <property type="molecule type" value="Genomic_DNA"/>
</dbReference>
<gene>
    <name evidence="1" type="ORF">GW590_16480</name>
</gene>
<proteinExistence type="predicted"/>
<accession>A0A848MN30</accession>
<evidence type="ECO:0000313" key="2">
    <source>
        <dbReference type="Proteomes" id="UP000585363"/>
    </source>
</evidence>
<dbReference type="InterPro" id="IPR043129">
    <property type="entry name" value="ATPase_NBD"/>
</dbReference>
<dbReference type="InterPro" id="IPR050696">
    <property type="entry name" value="FtsA/MreB"/>
</dbReference>
<evidence type="ECO:0000313" key="1">
    <source>
        <dbReference type="EMBL" id="NMP28460.1"/>
    </source>
</evidence>
<comment type="caution">
    <text evidence="1">The sequence shown here is derived from an EMBL/GenBank/DDBJ whole genome shotgun (WGS) entry which is preliminary data.</text>
</comment>
<reference evidence="1 2" key="1">
    <citation type="submission" date="2020-01" db="EMBL/GenBank/DDBJ databases">
        <authorList>
            <person name="Lee S.D."/>
        </authorList>
    </citation>
    <scope>NUCLEOTIDE SEQUENCE [LARGE SCALE GENOMIC DNA]</scope>
    <source>
        <strain evidence="1 2">SAP-1</strain>
    </source>
</reference>
<dbReference type="Pfam" id="PF11104">
    <property type="entry name" value="PilM_2"/>
    <property type="match status" value="1"/>
</dbReference>